<dbReference type="PROSITE" id="PS51198">
    <property type="entry name" value="UVRD_HELICASE_ATP_BIND"/>
    <property type="match status" value="1"/>
</dbReference>
<dbReference type="Proteomes" id="UP000510886">
    <property type="component" value="Chromosome"/>
</dbReference>
<proteinExistence type="predicted"/>
<evidence type="ECO:0000256" key="1">
    <source>
        <dbReference type="ARBA" id="ARBA00022741"/>
    </source>
</evidence>
<dbReference type="InterPro" id="IPR048228">
    <property type="entry name" value="HelD_bacillota"/>
</dbReference>
<evidence type="ECO:0000256" key="5">
    <source>
        <dbReference type="PROSITE-ProRule" id="PRU00560"/>
    </source>
</evidence>
<dbReference type="GO" id="GO:0003677">
    <property type="term" value="F:DNA binding"/>
    <property type="evidence" value="ECO:0007669"/>
    <property type="project" value="InterPro"/>
</dbReference>
<dbReference type="InterPro" id="IPR027417">
    <property type="entry name" value="P-loop_NTPase"/>
</dbReference>
<evidence type="ECO:0000256" key="4">
    <source>
        <dbReference type="ARBA" id="ARBA00022840"/>
    </source>
</evidence>
<dbReference type="KEGG" id="lsw:GTO87_01020"/>
<evidence type="ECO:0000313" key="9">
    <source>
        <dbReference type="EMBL" id="QLL77331.1"/>
    </source>
</evidence>
<protein>
    <submittedName>
        <fullName evidence="9">AAA family ATPase</fullName>
    </submittedName>
</protein>
<evidence type="ECO:0000256" key="6">
    <source>
        <dbReference type="SAM" id="Coils"/>
    </source>
</evidence>
<feature type="coiled-coil region" evidence="6">
    <location>
        <begin position="27"/>
        <end position="54"/>
    </location>
</feature>
<keyword evidence="4 5" id="KW-0067">ATP-binding</keyword>
<dbReference type="GO" id="GO:0043138">
    <property type="term" value="F:3'-5' DNA helicase activity"/>
    <property type="evidence" value="ECO:0007669"/>
    <property type="project" value="TreeGrafter"/>
</dbReference>
<dbReference type="GO" id="GO:0005829">
    <property type="term" value="C:cytosol"/>
    <property type="evidence" value="ECO:0007669"/>
    <property type="project" value="TreeGrafter"/>
</dbReference>
<dbReference type="NCBIfam" id="NF041464">
    <property type="entry name" value="HelD_BACSU"/>
    <property type="match status" value="1"/>
</dbReference>
<organism evidence="9 10">
    <name type="scientific">Ligilactobacillus saerimneri</name>
    <dbReference type="NCBI Taxonomy" id="228229"/>
    <lineage>
        <taxon>Bacteria</taxon>
        <taxon>Bacillati</taxon>
        <taxon>Bacillota</taxon>
        <taxon>Bacilli</taxon>
        <taxon>Lactobacillales</taxon>
        <taxon>Lactobacillaceae</taxon>
        <taxon>Ligilactobacillus</taxon>
    </lineage>
</organism>
<dbReference type="GO" id="GO:0016787">
    <property type="term" value="F:hydrolase activity"/>
    <property type="evidence" value="ECO:0007669"/>
    <property type="project" value="UniProtKB-UniRule"/>
</dbReference>
<dbReference type="Gene3D" id="3.40.50.300">
    <property type="entry name" value="P-loop containing nucleotide triphosphate hydrolases"/>
    <property type="match status" value="3"/>
</dbReference>
<reference evidence="9 10" key="1">
    <citation type="submission" date="2020-01" db="EMBL/GenBank/DDBJ databases">
        <title>Complete and circular genome sequences of six lactobacillus isolates from horses.</title>
        <authorList>
            <person name="Hassan H.M."/>
        </authorList>
    </citation>
    <scope>NUCLEOTIDE SEQUENCE [LARGE SCALE GENOMIC DNA]</scope>
    <source>
        <strain evidence="9 10">1A</strain>
    </source>
</reference>
<dbReference type="AlphaFoldDB" id="A0A7H9EI65"/>
<evidence type="ECO:0000256" key="3">
    <source>
        <dbReference type="ARBA" id="ARBA00022806"/>
    </source>
</evidence>
<keyword evidence="3 5" id="KW-0347">Helicase</keyword>
<dbReference type="Pfam" id="PF00580">
    <property type="entry name" value="UvrD-helicase"/>
    <property type="match status" value="1"/>
</dbReference>
<evidence type="ECO:0000256" key="7">
    <source>
        <dbReference type="SAM" id="MobiDB-lite"/>
    </source>
</evidence>
<evidence type="ECO:0000256" key="2">
    <source>
        <dbReference type="ARBA" id="ARBA00022801"/>
    </source>
</evidence>
<dbReference type="PANTHER" id="PTHR11070">
    <property type="entry name" value="UVRD / RECB / PCRA DNA HELICASE FAMILY MEMBER"/>
    <property type="match status" value="1"/>
</dbReference>
<name>A0A7H9EI65_9LACO</name>
<dbReference type="InterPro" id="IPR000212">
    <property type="entry name" value="DNA_helicase_UvrD/REP"/>
</dbReference>
<evidence type="ECO:0000259" key="8">
    <source>
        <dbReference type="PROSITE" id="PS51198"/>
    </source>
</evidence>
<keyword evidence="1 5" id="KW-0547">Nucleotide-binding</keyword>
<feature type="region of interest" description="Disordered" evidence="7">
    <location>
        <begin position="1"/>
        <end position="20"/>
    </location>
</feature>
<feature type="domain" description="UvrD-like helicase ATP-binding" evidence="8">
    <location>
        <begin position="218"/>
        <end position="596"/>
    </location>
</feature>
<accession>A0A7H9EI65</accession>
<feature type="binding site" evidence="5">
    <location>
        <begin position="239"/>
        <end position="246"/>
    </location>
    <ligand>
        <name>ATP</name>
        <dbReference type="ChEBI" id="CHEBI:30616"/>
    </ligand>
</feature>
<gene>
    <name evidence="9" type="ORF">GTO87_01020</name>
</gene>
<keyword evidence="2 5" id="KW-0378">Hydrolase</keyword>
<dbReference type="InterPro" id="IPR014016">
    <property type="entry name" value="UvrD-like_ATP-bd"/>
</dbReference>
<dbReference type="GO" id="GO:0005524">
    <property type="term" value="F:ATP binding"/>
    <property type="evidence" value="ECO:0007669"/>
    <property type="project" value="UniProtKB-UniRule"/>
</dbReference>
<evidence type="ECO:0000313" key="10">
    <source>
        <dbReference type="Proteomes" id="UP000510886"/>
    </source>
</evidence>
<dbReference type="EMBL" id="CP047418">
    <property type="protein sequence ID" value="QLL77331.1"/>
    <property type="molecule type" value="Genomic_DNA"/>
</dbReference>
<dbReference type="PANTHER" id="PTHR11070:SF17">
    <property type="entry name" value="DNA HELICASE IV"/>
    <property type="match status" value="1"/>
</dbReference>
<sequence>MAKKEKNVNTEISPEQMKEQHRVDHVVQLIKNRYQTTKEEYEAAHQETASVEQNYGQNAKINTYEIDDQMETNAEVQQQKALVSKNILAENILKDQLQVLQTLSDSPYFGRIDIQEDDDQPETLYIGTASFIDSDNNFLVYDWRAPIASIYYNGTLGPVTYQTPMGAQKADLLKKRQFKIKHGTIQHMFDTNETVGDDILQAVLGEHSTAYMQNIVATIQKEQNAIIRDTESDLLLVQGVAGSGKTSTILQRIAFLLYHSRQELNADQIVLFSPNLLFSNYISAVLPSLGERNMRQVTLAEFFGQRLQGLHVETLFSRYESQQRAVADDDWHSAKSDPAIMQAVKQYYQQLTASQLQFTALSLGSEEVISENELRELYLAQPATMRPSHKIRRMQKYLHKKISAIIATAANSDQIQAEVASLTNEEYHDLMGRHEINQDIPDVATYLGQKLAEQHYAPIVDGIYNAFFVDFYAQYQAFLRSYLPAAVPAFSHRLEFHQIALDDCAPLLLLRDLLTEGGQNRSIQHLFVDEMQDYTPTQLLYLQHSFPKAKLTLLGDSEQVLFNPMQAPKELLTTLAQNLNAKNPRIVQLNKSYRSTQEITDFMKDLLPDGDEIQSFTRHGDLPELIITPDKVQGLAVLRSELNKIVNDEQVVALITKNKTEATTLYQRLRRELPVTLLDNADRSLPESGVVILPIYLAKGLEFDDVVAFDISRDNYPDTAAGILYTICSRAMHRLKLIVCGQPSPLLTQIAPEHYQIKRSLTS</sequence>
<dbReference type="SUPFAM" id="SSF52540">
    <property type="entry name" value="P-loop containing nucleoside triphosphate hydrolases"/>
    <property type="match status" value="1"/>
</dbReference>
<keyword evidence="6" id="KW-0175">Coiled coil</keyword>
<dbReference type="GO" id="GO:0000725">
    <property type="term" value="P:recombinational repair"/>
    <property type="evidence" value="ECO:0007669"/>
    <property type="project" value="TreeGrafter"/>
</dbReference>